<keyword evidence="2 3" id="KW-0472">Membrane</keyword>
<comment type="similarity">
    <text evidence="1">Belongs to the GerABKA family.</text>
</comment>
<dbReference type="Pfam" id="PF03323">
    <property type="entry name" value="GerA"/>
    <property type="match status" value="1"/>
</dbReference>
<evidence type="ECO:0000313" key="4">
    <source>
        <dbReference type="EMBL" id="SHJ46907.1"/>
    </source>
</evidence>
<gene>
    <name evidence="4" type="ORF">SAMN02745912_00007</name>
</gene>
<name>A0A1M6JJL8_PARC5</name>
<protein>
    <submittedName>
        <fullName evidence="4">Spore germination protein KA</fullName>
    </submittedName>
</protein>
<feature type="transmembrane region" description="Helical" evidence="3">
    <location>
        <begin position="396"/>
        <end position="423"/>
    </location>
</feature>
<dbReference type="AlphaFoldDB" id="A0A1M6JJL8"/>
<dbReference type="PANTHER" id="PTHR22550:SF5">
    <property type="entry name" value="LEUCINE ZIPPER PROTEIN 4"/>
    <property type="match status" value="1"/>
</dbReference>
<dbReference type="EMBL" id="FRAG01000001">
    <property type="protein sequence ID" value="SHJ46907.1"/>
    <property type="molecule type" value="Genomic_DNA"/>
</dbReference>
<evidence type="ECO:0000313" key="5">
    <source>
        <dbReference type="Proteomes" id="UP000184465"/>
    </source>
</evidence>
<dbReference type="PANTHER" id="PTHR22550">
    <property type="entry name" value="SPORE GERMINATION PROTEIN"/>
    <property type="match status" value="1"/>
</dbReference>
<dbReference type="PIRSF" id="PIRSF005690">
    <property type="entry name" value="GerBA"/>
    <property type="match status" value="1"/>
</dbReference>
<dbReference type="RefSeq" id="WP_084111512.1">
    <property type="nucleotide sequence ID" value="NZ_FRAG01000001.1"/>
</dbReference>
<dbReference type="GO" id="GO:0016020">
    <property type="term" value="C:membrane"/>
    <property type="evidence" value="ECO:0007669"/>
    <property type="project" value="InterPro"/>
</dbReference>
<dbReference type="Proteomes" id="UP000184465">
    <property type="component" value="Unassembled WGS sequence"/>
</dbReference>
<reference evidence="4 5" key="1">
    <citation type="submission" date="2016-11" db="EMBL/GenBank/DDBJ databases">
        <authorList>
            <person name="Jaros S."/>
            <person name="Januszkiewicz K."/>
            <person name="Wedrychowicz H."/>
        </authorList>
    </citation>
    <scope>NUCLEOTIDE SEQUENCE [LARGE SCALE GENOMIC DNA]</scope>
    <source>
        <strain evidence="4 5">DSM 15212</strain>
    </source>
</reference>
<dbReference type="InterPro" id="IPR050768">
    <property type="entry name" value="UPF0353/GerABKA_families"/>
</dbReference>
<feature type="transmembrane region" description="Helical" evidence="3">
    <location>
        <begin position="324"/>
        <end position="346"/>
    </location>
</feature>
<sequence length="526" mass="59061">MFIKFLKKCISKNKIQKNTTSIHNRKTVSEKTVKIHKDIKANLENIKNSLNNTSDLVIRELYIGLDNPVKAFICFINGFVNEQRLSKNIKYLVSLQPQKVQDYKSSMNFDLIDLLKERILDIPSITETNNLNEIISSLLSSEAAIFIAGYETALLLDIDEYETRAIEKPDTEVSIRGSQEGFTESLDINMTLIRRRIRSPKLVFEKYTMGKDTNTRIQLAYMKGIVDKEILKYVKGKLSRLKFDAVLETGYLEQELEENKFALFATIGNTEKPDKAAAKLLEGRIAILCDGTPMVLTVPHLFIEAFQTTEDYYSRPLLPAMLRLIRYFAFFISLTMPGLYIAFTSYHQEMIPTILLVTIMASREAIPFPVFIETSIMMIIFEILRESGVRLPRKVGQAVSIVGALIIGEAAVNAGILSSPMVIIGSITGITSFMVPPLLDGLIFYRTILILLSSVLGLYGFAIGMLSMLAHLCSLKSFGANYFAPFAPTKISELKATLTRESKPSKLIKSQSLTSTIDQKRNNGGH</sequence>
<evidence type="ECO:0000256" key="3">
    <source>
        <dbReference type="SAM" id="Phobius"/>
    </source>
</evidence>
<keyword evidence="3" id="KW-0812">Transmembrane</keyword>
<evidence type="ECO:0000256" key="2">
    <source>
        <dbReference type="ARBA" id="ARBA00023136"/>
    </source>
</evidence>
<proteinExistence type="inferred from homology"/>
<dbReference type="STRING" id="1121301.SAMN02745912_00007"/>
<feature type="transmembrane region" description="Helical" evidence="3">
    <location>
        <begin position="443"/>
        <end position="466"/>
    </location>
</feature>
<evidence type="ECO:0000256" key="1">
    <source>
        <dbReference type="ARBA" id="ARBA00005278"/>
    </source>
</evidence>
<dbReference type="OrthoDB" id="9772630at2"/>
<keyword evidence="5" id="KW-1185">Reference proteome</keyword>
<dbReference type="InterPro" id="IPR004995">
    <property type="entry name" value="Spore_Ger"/>
</dbReference>
<feature type="transmembrane region" description="Helical" evidence="3">
    <location>
        <begin position="366"/>
        <end position="384"/>
    </location>
</feature>
<accession>A0A1M6JJL8</accession>
<keyword evidence="3" id="KW-1133">Transmembrane helix</keyword>
<organism evidence="4 5">
    <name type="scientific">Paramaledivibacter caminithermalis (strain DSM 15212 / CIP 107654 / DViRD3)</name>
    <name type="common">Clostridium caminithermale</name>
    <dbReference type="NCBI Taxonomy" id="1121301"/>
    <lineage>
        <taxon>Bacteria</taxon>
        <taxon>Bacillati</taxon>
        <taxon>Bacillota</taxon>
        <taxon>Clostridia</taxon>
        <taxon>Peptostreptococcales</taxon>
        <taxon>Caminicellaceae</taxon>
        <taxon>Paramaledivibacter</taxon>
    </lineage>
</organism>
<dbReference type="GO" id="GO:0009847">
    <property type="term" value="P:spore germination"/>
    <property type="evidence" value="ECO:0007669"/>
    <property type="project" value="InterPro"/>
</dbReference>